<evidence type="ECO:0000259" key="11">
    <source>
        <dbReference type="PROSITE" id="PS50089"/>
    </source>
</evidence>
<keyword evidence="13" id="KW-1185">Reference proteome</keyword>
<keyword evidence="4" id="KW-0808">Transferase</keyword>
<dbReference type="SUPFAM" id="SSF57850">
    <property type="entry name" value="RING/U-box"/>
    <property type="match status" value="1"/>
</dbReference>
<sequence>MTSLCLLECSICQQSLAKQSSIEDTSETSNYEGENRRILNRSIWTPVVTPCGHLFHKGCITEWFRVRRNYDGGSPLRGTCPTCRKVIAYHKLIRLYLSPSTVENDSSTDDQSSVPTSVRSSRTSLTSDNGRHNNNNNLHSVLQPSSSLAVRLPQLTTNNFRIYNDFLNLRYGRTHDAFRTRHLASSHWNTWQGFLMEDNAAYEIYCENEDCRTLQNVYNVLVYCLLTHNIPA</sequence>
<dbReference type="PROSITE" id="PS50089">
    <property type="entry name" value="ZF_RING_2"/>
    <property type="match status" value="1"/>
</dbReference>
<name>A0ABP1QB40_9HEXA</name>
<dbReference type="EMBL" id="CAXLJM020000028">
    <property type="protein sequence ID" value="CAL8096311.1"/>
    <property type="molecule type" value="Genomic_DNA"/>
</dbReference>
<evidence type="ECO:0000256" key="7">
    <source>
        <dbReference type="ARBA" id="ARBA00022786"/>
    </source>
</evidence>
<feature type="compositionally biased region" description="Low complexity" evidence="10">
    <location>
        <begin position="112"/>
        <end position="137"/>
    </location>
</feature>
<dbReference type="Proteomes" id="UP001642540">
    <property type="component" value="Unassembled WGS sequence"/>
</dbReference>
<dbReference type="InterPro" id="IPR024766">
    <property type="entry name" value="Znf_RING_H2"/>
</dbReference>
<evidence type="ECO:0000256" key="2">
    <source>
        <dbReference type="ARBA" id="ARBA00004906"/>
    </source>
</evidence>
<comment type="pathway">
    <text evidence="2">Protein modification; protein ubiquitination.</text>
</comment>
<evidence type="ECO:0000256" key="3">
    <source>
        <dbReference type="ARBA" id="ARBA00012483"/>
    </source>
</evidence>
<evidence type="ECO:0000256" key="9">
    <source>
        <dbReference type="PROSITE-ProRule" id="PRU00175"/>
    </source>
</evidence>
<reference evidence="12 13" key="1">
    <citation type="submission" date="2024-08" db="EMBL/GenBank/DDBJ databases">
        <authorList>
            <person name="Cucini C."/>
            <person name="Frati F."/>
        </authorList>
    </citation>
    <scope>NUCLEOTIDE SEQUENCE [LARGE SCALE GENOMIC DNA]</scope>
</reference>
<accession>A0ABP1QB40</accession>
<organism evidence="12 13">
    <name type="scientific">Orchesella dallaii</name>
    <dbReference type="NCBI Taxonomy" id="48710"/>
    <lineage>
        <taxon>Eukaryota</taxon>
        <taxon>Metazoa</taxon>
        <taxon>Ecdysozoa</taxon>
        <taxon>Arthropoda</taxon>
        <taxon>Hexapoda</taxon>
        <taxon>Collembola</taxon>
        <taxon>Entomobryomorpha</taxon>
        <taxon>Entomobryoidea</taxon>
        <taxon>Orchesellidae</taxon>
        <taxon>Orchesellinae</taxon>
        <taxon>Orchesella</taxon>
    </lineage>
</organism>
<dbReference type="CDD" id="cd16448">
    <property type="entry name" value="RING-H2"/>
    <property type="match status" value="1"/>
</dbReference>
<feature type="compositionally biased region" description="Polar residues" evidence="10">
    <location>
        <begin position="101"/>
        <end position="111"/>
    </location>
</feature>
<evidence type="ECO:0000313" key="13">
    <source>
        <dbReference type="Proteomes" id="UP001642540"/>
    </source>
</evidence>
<dbReference type="EC" id="2.3.2.27" evidence="3"/>
<evidence type="ECO:0000256" key="1">
    <source>
        <dbReference type="ARBA" id="ARBA00000900"/>
    </source>
</evidence>
<comment type="caution">
    <text evidence="12">The sequence shown here is derived from an EMBL/GenBank/DDBJ whole genome shotgun (WGS) entry which is preliminary data.</text>
</comment>
<evidence type="ECO:0000313" key="12">
    <source>
        <dbReference type="EMBL" id="CAL8096311.1"/>
    </source>
</evidence>
<feature type="region of interest" description="Disordered" evidence="10">
    <location>
        <begin position="101"/>
        <end position="138"/>
    </location>
</feature>
<protein>
    <recommendedName>
        <fullName evidence="3">RING-type E3 ubiquitin transferase</fullName>
        <ecNumber evidence="3">2.3.2.27</ecNumber>
    </recommendedName>
</protein>
<feature type="domain" description="RING-type" evidence="11">
    <location>
        <begin position="9"/>
        <end position="84"/>
    </location>
</feature>
<keyword evidence="8" id="KW-0862">Zinc</keyword>
<dbReference type="Pfam" id="PF12678">
    <property type="entry name" value="zf-rbx1"/>
    <property type="match status" value="1"/>
</dbReference>
<evidence type="ECO:0000256" key="6">
    <source>
        <dbReference type="ARBA" id="ARBA00022771"/>
    </source>
</evidence>
<dbReference type="InterPro" id="IPR045103">
    <property type="entry name" value="RNF5/RNF185-like"/>
</dbReference>
<dbReference type="InterPro" id="IPR001841">
    <property type="entry name" value="Znf_RING"/>
</dbReference>
<keyword evidence="7" id="KW-0833">Ubl conjugation pathway</keyword>
<dbReference type="Gene3D" id="3.30.40.10">
    <property type="entry name" value="Zinc/RING finger domain, C3HC4 (zinc finger)"/>
    <property type="match status" value="1"/>
</dbReference>
<proteinExistence type="predicted"/>
<evidence type="ECO:0000256" key="8">
    <source>
        <dbReference type="ARBA" id="ARBA00022833"/>
    </source>
</evidence>
<evidence type="ECO:0000256" key="5">
    <source>
        <dbReference type="ARBA" id="ARBA00022723"/>
    </source>
</evidence>
<keyword evidence="5" id="KW-0479">Metal-binding</keyword>
<dbReference type="InterPro" id="IPR013083">
    <property type="entry name" value="Znf_RING/FYVE/PHD"/>
</dbReference>
<gene>
    <name evidence="12" type="ORF">ODALV1_LOCUS9319</name>
</gene>
<evidence type="ECO:0000256" key="10">
    <source>
        <dbReference type="SAM" id="MobiDB-lite"/>
    </source>
</evidence>
<dbReference type="PANTHER" id="PTHR12313">
    <property type="entry name" value="E3 UBIQUITIN-PROTEIN LIGASE RNF5-RELATED"/>
    <property type="match status" value="1"/>
</dbReference>
<dbReference type="SMART" id="SM00184">
    <property type="entry name" value="RING"/>
    <property type="match status" value="1"/>
</dbReference>
<keyword evidence="6 9" id="KW-0863">Zinc-finger</keyword>
<comment type="catalytic activity">
    <reaction evidence="1">
        <text>S-ubiquitinyl-[E2 ubiquitin-conjugating enzyme]-L-cysteine + [acceptor protein]-L-lysine = [E2 ubiquitin-conjugating enzyme]-L-cysteine + N(6)-ubiquitinyl-[acceptor protein]-L-lysine.</text>
        <dbReference type="EC" id="2.3.2.27"/>
    </reaction>
</comment>
<evidence type="ECO:0000256" key="4">
    <source>
        <dbReference type="ARBA" id="ARBA00022679"/>
    </source>
</evidence>